<feature type="signal peptide" evidence="6">
    <location>
        <begin position="1"/>
        <end position="20"/>
    </location>
</feature>
<reference evidence="8 9" key="1">
    <citation type="submission" date="2017-01" db="EMBL/GenBank/DDBJ databases">
        <title>The cable genome- insights into the physiology and evolution of filamentous bacteria capable of sulfide oxidation via long distance electron transfer.</title>
        <authorList>
            <person name="Schreiber L."/>
            <person name="Bjerg J.T."/>
            <person name="Boggild A."/>
            <person name="Van De Vossenberg J."/>
            <person name="Meysman F."/>
            <person name="Nielsen L.P."/>
            <person name="Schramm A."/>
            <person name="Kjeldsen K.U."/>
        </authorList>
    </citation>
    <scope>NUCLEOTIDE SEQUENCE [LARGE SCALE GENOMIC DNA]</scope>
    <source>
        <strain evidence="8">A5</strain>
    </source>
</reference>
<name>A0A444JAB2_9BACT</name>
<evidence type="ECO:0000256" key="3">
    <source>
        <dbReference type="ARBA" id="ARBA00023002"/>
    </source>
</evidence>
<dbReference type="GO" id="GO:0016491">
    <property type="term" value="F:oxidoreductase activity"/>
    <property type="evidence" value="ECO:0007669"/>
    <property type="project" value="UniProtKB-KW"/>
</dbReference>
<feature type="domain" description="Thioredoxin" evidence="7">
    <location>
        <begin position="103"/>
        <end position="283"/>
    </location>
</feature>
<keyword evidence="5" id="KW-0676">Redox-active center</keyword>
<dbReference type="Pfam" id="PF13462">
    <property type="entry name" value="Thioredoxin_4"/>
    <property type="match status" value="1"/>
</dbReference>
<dbReference type="InterPro" id="IPR013766">
    <property type="entry name" value="Thioredoxin_domain"/>
</dbReference>
<keyword evidence="4" id="KW-1015">Disulfide bond</keyword>
<keyword evidence="8" id="KW-0413">Isomerase</keyword>
<dbReference type="Gene3D" id="3.40.30.10">
    <property type="entry name" value="Glutaredoxin"/>
    <property type="match status" value="1"/>
</dbReference>
<comment type="caution">
    <text evidence="8">The sequence shown here is derived from an EMBL/GenBank/DDBJ whole genome shotgun (WGS) entry which is preliminary data.</text>
</comment>
<dbReference type="InterPro" id="IPR036249">
    <property type="entry name" value="Thioredoxin-like_sf"/>
</dbReference>
<evidence type="ECO:0000256" key="4">
    <source>
        <dbReference type="ARBA" id="ARBA00023157"/>
    </source>
</evidence>
<dbReference type="AlphaFoldDB" id="A0A444JAB2"/>
<evidence type="ECO:0000256" key="5">
    <source>
        <dbReference type="ARBA" id="ARBA00023284"/>
    </source>
</evidence>
<evidence type="ECO:0000256" key="2">
    <source>
        <dbReference type="ARBA" id="ARBA00022729"/>
    </source>
</evidence>
<organism evidence="8 9">
    <name type="scientific">Candidatus Electrothrix marina</name>
    <dbReference type="NCBI Taxonomy" id="1859130"/>
    <lineage>
        <taxon>Bacteria</taxon>
        <taxon>Pseudomonadati</taxon>
        <taxon>Thermodesulfobacteriota</taxon>
        <taxon>Desulfobulbia</taxon>
        <taxon>Desulfobulbales</taxon>
        <taxon>Desulfobulbaceae</taxon>
        <taxon>Candidatus Electrothrix</taxon>
    </lineage>
</organism>
<accession>A0A444JAB2</accession>
<dbReference type="PROSITE" id="PS51352">
    <property type="entry name" value="THIOREDOXIN_2"/>
    <property type="match status" value="1"/>
</dbReference>
<evidence type="ECO:0000256" key="1">
    <source>
        <dbReference type="ARBA" id="ARBA00005791"/>
    </source>
</evidence>
<keyword evidence="3" id="KW-0560">Oxidoreductase</keyword>
<evidence type="ECO:0000256" key="6">
    <source>
        <dbReference type="SAM" id="SignalP"/>
    </source>
</evidence>
<comment type="similarity">
    <text evidence="1">Belongs to the thioredoxin family. DsbA subfamily.</text>
</comment>
<evidence type="ECO:0000313" key="9">
    <source>
        <dbReference type="Proteomes" id="UP000288892"/>
    </source>
</evidence>
<dbReference type="Proteomes" id="UP000288892">
    <property type="component" value="Unassembled WGS sequence"/>
</dbReference>
<protein>
    <submittedName>
        <fullName evidence="8">Protein-disulfide isomerase</fullName>
    </submittedName>
</protein>
<feature type="chain" id="PRO_5019130313" evidence="6">
    <location>
        <begin position="21"/>
        <end position="286"/>
    </location>
</feature>
<keyword evidence="9" id="KW-1185">Reference proteome</keyword>
<dbReference type="SUPFAM" id="SSF50969">
    <property type="entry name" value="YVTN repeat-like/Quinoprotein amine dehydrogenase"/>
    <property type="match status" value="1"/>
</dbReference>
<dbReference type="PANTHER" id="PTHR13887:SF14">
    <property type="entry name" value="DISULFIDE BOND FORMATION PROTEIN D"/>
    <property type="match status" value="1"/>
</dbReference>
<dbReference type="PANTHER" id="PTHR13887">
    <property type="entry name" value="GLUTATHIONE S-TRANSFERASE KAPPA"/>
    <property type="match status" value="1"/>
</dbReference>
<dbReference type="GO" id="GO:0016853">
    <property type="term" value="F:isomerase activity"/>
    <property type="evidence" value="ECO:0007669"/>
    <property type="project" value="UniProtKB-KW"/>
</dbReference>
<dbReference type="SUPFAM" id="SSF52833">
    <property type="entry name" value="Thioredoxin-like"/>
    <property type="match status" value="1"/>
</dbReference>
<gene>
    <name evidence="8" type="ORF">VU01_14081</name>
</gene>
<dbReference type="InterPro" id="IPR012336">
    <property type="entry name" value="Thioredoxin-like_fold"/>
</dbReference>
<evidence type="ECO:0000313" key="8">
    <source>
        <dbReference type="EMBL" id="RWX50013.1"/>
    </source>
</evidence>
<evidence type="ECO:0000259" key="7">
    <source>
        <dbReference type="PROSITE" id="PS51352"/>
    </source>
</evidence>
<dbReference type="InterPro" id="IPR011044">
    <property type="entry name" value="Quino_amine_DH_bsu"/>
</dbReference>
<proteinExistence type="inferred from homology"/>
<dbReference type="InterPro" id="IPR011767">
    <property type="entry name" value="GLR_AS"/>
</dbReference>
<dbReference type="EMBL" id="MTKS01000408">
    <property type="protein sequence ID" value="RWX50013.1"/>
    <property type="molecule type" value="Genomic_DNA"/>
</dbReference>
<sequence>MKKTLTLCSLLLLSSSQVLAEDAPAKSGTTLITSPLSTWQMNVTPVDFAQSLDNKLVFVLGNDSKVHIYSSADGVEQGSVPVAKETVAIDIAPRGEMLFLVDSNKNYTALDISFAQDIDTAGSPFLGKEGAPISLVVFSDFQCPFCSKVQPLLDEILKKNPDKLKIVFKHLPLQMHKQAKPAALASIAAHEQGKFWQMHDALFAVSKQLTKENIEKAAKDIGLDMEKFQKDLASPSVQAKLKKDMVDAGKAGVGGTPTLFINGRQVKGRGANVLQEMIDQELAPKK</sequence>
<dbReference type="PROSITE" id="PS00195">
    <property type="entry name" value="GLUTAREDOXIN_1"/>
    <property type="match status" value="1"/>
</dbReference>
<keyword evidence="2 6" id="KW-0732">Signal</keyword>